<evidence type="ECO:0000256" key="1">
    <source>
        <dbReference type="ARBA" id="ARBA00004651"/>
    </source>
</evidence>
<keyword evidence="5" id="KW-0109">Calcium transport</keyword>
<keyword evidence="10" id="KW-0112">Calmodulin-binding</keyword>
<dbReference type="SMART" id="SM00248">
    <property type="entry name" value="ANK"/>
    <property type="match status" value="4"/>
</dbReference>
<dbReference type="InterPro" id="IPR008344">
    <property type="entry name" value="TRPV5/TRPV6"/>
</dbReference>
<keyword evidence="8" id="KW-0677">Repeat</keyword>
<evidence type="ECO:0000313" key="16">
    <source>
        <dbReference type="EMBL" id="KAF3700623.1"/>
    </source>
</evidence>
<evidence type="ECO:0000256" key="8">
    <source>
        <dbReference type="ARBA" id="ARBA00022737"/>
    </source>
</evidence>
<keyword evidence="4" id="KW-0597">Phosphoprotein</keyword>
<keyword evidence="15" id="KW-0812">Transmembrane</keyword>
<reference evidence="17" key="2">
    <citation type="submission" date="2019-02" db="EMBL/GenBank/DDBJ databases">
        <title>Opniocepnalus argus Var Kimnra genome.</title>
        <authorList>
            <person name="Zhou C."/>
            <person name="Xiao S."/>
        </authorList>
    </citation>
    <scope>NUCLEOTIDE SEQUENCE [LARGE SCALE GENOMIC DNA]</scope>
</reference>
<organism evidence="16 17">
    <name type="scientific">Channa argus</name>
    <name type="common">Northern snakehead</name>
    <name type="synonym">Ophicephalus argus</name>
    <dbReference type="NCBI Taxonomy" id="215402"/>
    <lineage>
        <taxon>Eukaryota</taxon>
        <taxon>Metazoa</taxon>
        <taxon>Chordata</taxon>
        <taxon>Craniata</taxon>
        <taxon>Vertebrata</taxon>
        <taxon>Euteleostomi</taxon>
        <taxon>Actinopterygii</taxon>
        <taxon>Neopterygii</taxon>
        <taxon>Teleostei</taxon>
        <taxon>Neoteleostei</taxon>
        <taxon>Acanthomorphata</taxon>
        <taxon>Anabantaria</taxon>
        <taxon>Anabantiformes</taxon>
        <taxon>Channoidei</taxon>
        <taxon>Channidae</taxon>
        <taxon>Channa</taxon>
    </lineage>
</organism>
<dbReference type="Proteomes" id="UP000503349">
    <property type="component" value="Chromosome 15"/>
</dbReference>
<protein>
    <submittedName>
        <fullName evidence="16">Transient receptor potential cation channel subfamily V member 5</fullName>
    </submittedName>
</protein>
<feature type="compositionally biased region" description="Basic and acidic residues" evidence="14">
    <location>
        <begin position="545"/>
        <end position="554"/>
    </location>
</feature>
<keyword evidence="15" id="KW-1133">Transmembrane helix</keyword>
<keyword evidence="3" id="KW-1003">Cell membrane</keyword>
<evidence type="ECO:0000256" key="2">
    <source>
        <dbReference type="ARBA" id="ARBA00022448"/>
    </source>
</evidence>
<dbReference type="GO" id="GO:0005516">
    <property type="term" value="F:calmodulin binding"/>
    <property type="evidence" value="ECO:0007669"/>
    <property type="project" value="UniProtKB-KW"/>
</dbReference>
<dbReference type="PRINTS" id="PR01765">
    <property type="entry name" value="ECACCHANNEL"/>
</dbReference>
<dbReference type="AlphaFoldDB" id="A0A6G1QE65"/>
<reference evidence="16 17" key="1">
    <citation type="submission" date="2019-02" db="EMBL/GenBank/DDBJ databases">
        <title>Opniocepnalus argus genome.</title>
        <authorList>
            <person name="Zhou C."/>
            <person name="Xiao S."/>
        </authorList>
    </citation>
    <scope>NUCLEOTIDE SEQUENCE [LARGE SCALE GENOMIC DNA]</scope>
    <source>
        <strain evidence="16">OARG1902GOOAL</strain>
        <tissue evidence="16">Muscle</tissue>
    </source>
</reference>
<name>A0A6G1QE65_CHAAH</name>
<evidence type="ECO:0000256" key="9">
    <source>
        <dbReference type="ARBA" id="ARBA00022837"/>
    </source>
</evidence>
<evidence type="ECO:0000256" key="4">
    <source>
        <dbReference type="ARBA" id="ARBA00022553"/>
    </source>
</evidence>
<dbReference type="GO" id="GO:0005262">
    <property type="term" value="F:calcium channel activity"/>
    <property type="evidence" value="ECO:0007669"/>
    <property type="project" value="UniProtKB-KW"/>
</dbReference>
<dbReference type="Gene3D" id="1.25.40.20">
    <property type="entry name" value="Ankyrin repeat-containing domain"/>
    <property type="match status" value="1"/>
</dbReference>
<keyword evidence="15" id="KW-0472">Membrane</keyword>
<evidence type="ECO:0000256" key="15">
    <source>
        <dbReference type="SAM" id="Phobius"/>
    </source>
</evidence>
<keyword evidence="7" id="KW-0479">Metal-binding</keyword>
<evidence type="ECO:0000256" key="5">
    <source>
        <dbReference type="ARBA" id="ARBA00022568"/>
    </source>
</evidence>
<keyword evidence="13" id="KW-0407">Ion channel</keyword>
<feature type="transmembrane region" description="Helical" evidence="15">
    <location>
        <begin position="447"/>
        <end position="472"/>
    </location>
</feature>
<dbReference type="PANTHER" id="PTHR10582">
    <property type="entry name" value="TRANSIENT RECEPTOR POTENTIAL ION CHANNEL PROTEIN"/>
    <property type="match status" value="1"/>
</dbReference>
<dbReference type="GO" id="GO:0098703">
    <property type="term" value="P:calcium ion import across plasma membrane"/>
    <property type="evidence" value="ECO:0007669"/>
    <property type="project" value="TreeGrafter"/>
</dbReference>
<dbReference type="EMBL" id="CM015726">
    <property type="protein sequence ID" value="KAF3700623.1"/>
    <property type="molecule type" value="Genomic_DNA"/>
</dbReference>
<evidence type="ECO:0000256" key="6">
    <source>
        <dbReference type="ARBA" id="ARBA00022673"/>
    </source>
</evidence>
<keyword evidence="9" id="KW-0106">Calcium</keyword>
<feature type="transmembrane region" description="Helical" evidence="15">
    <location>
        <begin position="249"/>
        <end position="271"/>
    </location>
</feature>
<evidence type="ECO:0000256" key="7">
    <source>
        <dbReference type="ARBA" id="ARBA00022723"/>
    </source>
</evidence>
<keyword evidence="11" id="KW-0040">ANK repeat</keyword>
<evidence type="ECO:0000256" key="12">
    <source>
        <dbReference type="ARBA" id="ARBA00023065"/>
    </source>
</evidence>
<keyword evidence="6" id="KW-0107">Calcium channel</keyword>
<evidence type="ECO:0000256" key="13">
    <source>
        <dbReference type="ARBA" id="ARBA00023303"/>
    </source>
</evidence>
<dbReference type="InterPro" id="IPR036770">
    <property type="entry name" value="Ankyrin_rpt-contain_sf"/>
</dbReference>
<keyword evidence="17" id="KW-1185">Reference proteome</keyword>
<dbReference type="InterPro" id="IPR002110">
    <property type="entry name" value="Ankyrin_rpt"/>
</dbReference>
<evidence type="ECO:0000256" key="14">
    <source>
        <dbReference type="SAM" id="MobiDB-lite"/>
    </source>
</evidence>
<evidence type="ECO:0000256" key="10">
    <source>
        <dbReference type="ARBA" id="ARBA00022860"/>
    </source>
</evidence>
<keyword evidence="2" id="KW-0813">Transport</keyword>
<feature type="transmembrane region" description="Helical" evidence="15">
    <location>
        <begin position="387"/>
        <end position="405"/>
    </location>
</feature>
<evidence type="ECO:0000256" key="11">
    <source>
        <dbReference type="ARBA" id="ARBA00023043"/>
    </source>
</evidence>
<comment type="subcellular location">
    <subcellularLocation>
        <location evidence="1">Cell membrane</location>
        <topology evidence="1">Multi-pass membrane protein</topology>
    </subcellularLocation>
</comment>
<dbReference type="GO" id="GO:0005886">
    <property type="term" value="C:plasma membrane"/>
    <property type="evidence" value="ECO:0007669"/>
    <property type="project" value="UniProtKB-SubCell"/>
</dbReference>
<proteinExistence type="predicted"/>
<feature type="region of interest" description="Disordered" evidence="14">
    <location>
        <begin position="545"/>
        <end position="574"/>
    </location>
</feature>
<evidence type="ECO:0000313" key="17">
    <source>
        <dbReference type="Proteomes" id="UP000503349"/>
    </source>
</evidence>
<feature type="transmembrane region" description="Helical" evidence="15">
    <location>
        <begin position="317"/>
        <end position="339"/>
    </location>
</feature>
<dbReference type="PANTHER" id="PTHR10582:SF25">
    <property type="entry name" value="TRANSIENT RECEPTOR POTENTIAL CATION CHANNEL SUBFAMILY V MEMBER 6"/>
    <property type="match status" value="1"/>
</dbReference>
<gene>
    <name evidence="16" type="ORF">EXN66_Car016310</name>
</gene>
<dbReference type="Pfam" id="PF12796">
    <property type="entry name" value="Ank_2"/>
    <property type="match status" value="1"/>
</dbReference>
<keyword evidence="12" id="KW-0406">Ion transport</keyword>
<feature type="transmembrane region" description="Helical" evidence="15">
    <location>
        <begin position="345"/>
        <end position="366"/>
    </location>
</feature>
<dbReference type="InterPro" id="IPR024862">
    <property type="entry name" value="TRPV"/>
</dbReference>
<dbReference type="SUPFAM" id="SSF48403">
    <property type="entry name" value="Ankyrin repeat"/>
    <property type="match status" value="1"/>
</dbReference>
<evidence type="ECO:0000256" key="3">
    <source>
        <dbReference type="ARBA" id="ARBA00022475"/>
    </source>
</evidence>
<sequence length="574" mass="65663">MSPSLVTSAPVKLNRWWKQLRFRLQNKKGWNEVLDETFLLYSNLINDVPLFYAAVNNSVGSIKNLLTHASTDIYERGGFGETALHIAVMNDNLEAAVALMDGAPELVNEPMTSEFFQGNTLLHILVLQPSNMTACQVIDLIMEYDAESEHSVPLDMVPNFRGLTPFKLAAKEGNVVAFQHLVNRRQVTQWSLGPLTSNLYDLTEIDSWADNKSVLEVVVCSKHSEARKILELTPVKQLVRLKWNLYGKYYFRVLLFVYLLYISIFTACCMFRPLKPIPPGYKQPSNDKSIYMQKRLNIPDILRVGAKRYFGQTALGGPFHVILIVYAFFVVLLCVFRLSEVQDEITPMSVCLVLGWCNIMFFARGFEMLGPVVIMVQKVLFGDMLKFMWLMSIALMAFCTAKWMFDMTQYPSALPDWSSFPVSLFTMFEVDISFINLPEDQSILSAAILYVVDIAYNVVAAIVVTNVLLVMINDTYSKVTEERDELWRTQVVATILMLERRMPRRLWPRLGICGLAYGLKERWYLRVEDKDDPVIPKTRQYMKAFSKEDGRENQGLDMSDSTPGVSLRNPPDWL</sequence>
<accession>A0A6G1QE65</accession>
<keyword evidence="16" id="KW-0675">Receptor</keyword>
<dbReference type="GO" id="GO:0046872">
    <property type="term" value="F:metal ion binding"/>
    <property type="evidence" value="ECO:0007669"/>
    <property type="project" value="UniProtKB-KW"/>
</dbReference>